<keyword evidence="9" id="KW-1185">Reference proteome</keyword>
<dbReference type="Gene3D" id="1.10.10.10">
    <property type="entry name" value="Winged helix-like DNA-binding domain superfamily/Winged helix DNA-binding domain"/>
    <property type="match status" value="1"/>
</dbReference>
<dbReference type="InterPro" id="IPR029063">
    <property type="entry name" value="SAM-dependent_MTases_sf"/>
</dbReference>
<dbReference type="EMBL" id="JARYMX010000004">
    <property type="protein sequence ID" value="KAJ9550381.1"/>
    <property type="molecule type" value="Genomic_DNA"/>
</dbReference>
<feature type="domain" description="O-methyltransferase C-terminal" evidence="6">
    <location>
        <begin position="129"/>
        <end position="335"/>
    </location>
</feature>
<keyword evidence="1" id="KW-0489">Methyltransferase</keyword>
<proteinExistence type="inferred from homology"/>
<gene>
    <name evidence="8" type="ORF">OSB04_014426</name>
</gene>
<dbReference type="PROSITE" id="PS51683">
    <property type="entry name" value="SAM_OMT_II"/>
    <property type="match status" value="1"/>
</dbReference>
<accession>A0AA38TAH8</accession>
<protein>
    <recommendedName>
        <fullName evidence="10">O-methyltransferase</fullName>
    </recommendedName>
</protein>
<dbReference type="AlphaFoldDB" id="A0AA38TAH8"/>
<evidence type="ECO:0008006" key="10">
    <source>
        <dbReference type="Google" id="ProtNLM"/>
    </source>
</evidence>
<organism evidence="8 9">
    <name type="scientific">Centaurea solstitialis</name>
    <name type="common">yellow star-thistle</name>
    <dbReference type="NCBI Taxonomy" id="347529"/>
    <lineage>
        <taxon>Eukaryota</taxon>
        <taxon>Viridiplantae</taxon>
        <taxon>Streptophyta</taxon>
        <taxon>Embryophyta</taxon>
        <taxon>Tracheophyta</taxon>
        <taxon>Spermatophyta</taxon>
        <taxon>Magnoliopsida</taxon>
        <taxon>eudicotyledons</taxon>
        <taxon>Gunneridae</taxon>
        <taxon>Pentapetalae</taxon>
        <taxon>asterids</taxon>
        <taxon>campanulids</taxon>
        <taxon>Asterales</taxon>
        <taxon>Asteraceae</taxon>
        <taxon>Carduoideae</taxon>
        <taxon>Cardueae</taxon>
        <taxon>Centaureinae</taxon>
        <taxon>Centaurea</taxon>
    </lineage>
</organism>
<dbReference type="GO" id="GO:0046983">
    <property type="term" value="F:protein dimerization activity"/>
    <property type="evidence" value="ECO:0007669"/>
    <property type="project" value="InterPro"/>
</dbReference>
<dbReference type="GO" id="GO:0032259">
    <property type="term" value="P:methylation"/>
    <property type="evidence" value="ECO:0007669"/>
    <property type="project" value="UniProtKB-KW"/>
</dbReference>
<evidence type="ECO:0000256" key="3">
    <source>
        <dbReference type="ARBA" id="ARBA00022691"/>
    </source>
</evidence>
<feature type="domain" description="O-methyltransferase dimerisation" evidence="7">
    <location>
        <begin position="23"/>
        <end position="106"/>
    </location>
</feature>
<evidence type="ECO:0000259" key="7">
    <source>
        <dbReference type="Pfam" id="PF08100"/>
    </source>
</evidence>
<comment type="similarity">
    <text evidence="4">Belongs to the class I-like SAM-binding methyltransferase superfamily. Cation-independent O-methyltransferase family. COMT subfamily.</text>
</comment>
<evidence type="ECO:0000259" key="6">
    <source>
        <dbReference type="Pfam" id="PF00891"/>
    </source>
</evidence>
<name>A0AA38TAH8_9ASTR</name>
<keyword evidence="2" id="KW-0808">Transferase</keyword>
<dbReference type="InterPro" id="IPR001077">
    <property type="entry name" value="COMT_C"/>
</dbReference>
<dbReference type="InterPro" id="IPR036390">
    <property type="entry name" value="WH_DNA-bd_sf"/>
</dbReference>
<dbReference type="GO" id="GO:0008171">
    <property type="term" value="F:O-methyltransferase activity"/>
    <property type="evidence" value="ECO:0007669"/>
    <property type="project" value="InterPro"/>
</dbReference>
<dbReference type="Proteomes" id="UP001172457">
    <property type="component" value="Chromosome 4"/>
</dbReference>
<dbReference type="InterPro" id="IPR012967">
    <property type="entry name" value="COMT_dimerisation"/>
</dbReference>
<evidence type="ECO:0000256" key="2">
    <source>
        <dbReference type="ARBA" id="ARBA00022679"/>
    </source>
</evidence>
<comment type="caution">
    <text evidence="8">The sequence shown here is derived from an EMBL/GenBank/DDBJ whole genome shotgun (WGS) entry which is preliminary data.</text>
</comment>
<evidence type="ECO:0000313" key="9">
    <source>
        <dbReference type="Proteomes" id="UP001172457"/>
    </source>
</evidence>
<dbReference type="SUPFAM" id="SSF53335">
    <property type="entry name" value="S-adenosyl-L-methionine-dependent methyltransferases"/>
    <property type="match status" value="1"/>
</dbReference>
<dbReference type="Pfam" id="PF08100">
    <property type="entry name" value="Dimerisation"/>
    <property type="match status" value="1"/>
</dbReference>
<sequence>MAGEIPRKRIISKEVAYAQQEIWKFILGFTPTAVVKCAIELGIPDILENHQTPMTLAELASKIGCNQSSLYRIMRFLIHYKIFQEKHVFETSVVGYAQTPLSRLLTRHGENSMADLVLLESTPVMLAPWQKLSAWVLDNKQLPFDAAHGTDLWGFTAANPGHSKLFDDGMACDARVGVAAVIAGCPEVFEGLKTMVDVGGGDGTALRLIVEACPWIHGINYDLPHVVAVAPTSTGVEHVGGNMFDYIPKADAAYFMKVLHDWKDEECIGILKKCRKAIPQDTGKVIIVENVIGQKEDNEFNDVGLMLDMVMMAHTTNGKERTLKEWSYLFHEAGFTRSPPPLPLPGTTVAAGNHHRRQEPPPHPPLPSPTATHLHPPPPATSSATHLYRQPPPTSTITHHHPPPPLPPPRTT</sequence>
<feature type="region of interest" description="Disordered" evidence="5">
    <location>
        <begin position="337"/>
        <end position="412"/>
    </location>
</feature>
<evidence type="ECO:0000256" key="4">
    <source>
        <dbReference type="ARBA" id="ARBA00034481"/>
    </source>
</evidence>
<dbReference type="Pfam" id="PF00891">
    <property type="entry name" value="Methyltransf_2"/>
    <property type="match status" value="1"/>
</dbReference>
<dbReference type="InterPro" id="IPR036388">
    <property type="entry name" value="WH-like_DNA-bd_sf"/>
</dbReference>
<keyword evidence="3" id="KW-0949">S-adenosyl-L-methionine</keyword>
<dbReference type="SUPFAM" id="SSF46785">
    <property type="entry name" value="Winged helix' DNA-binding domain"/>
    <property type="match status" value="1"/>
</dbReference>
<dbReference type="PANTHER" id="PTHR11746">
    <property type="entry name" value="O-METHYLTRANSFERASE"/>
    <property type="match status" value="1"/>
</dbReference>
<dbReference type="Gene3D" id="3.40.50.150">
    <property type="entry name" value="Vaccinia Virus protein VP39"/>
    <property type="match status" value="1"/>
</dbReference>
<evidence type="ECO:0000256" key="5">
    <source>
        <dbReference type="SAM" id="MobiDB-lite"/>
    </source>
</evidence>
<reference evidence="8" key="1">
    <citation type="submission" date="2023-03" db="EMBL/GenBank/DDBJ databases">
        <title>Chromosome-scale reference genome and RAD-based genetic map of yellow starthistle (Centaurea solstitialis) reveal putative structural variation and QTLs associated with invader traits.</title>
        <authorList>
            <person name="Reatini B."/>
            <person name="Cang F.A."/>
            <person name="Jiang Q."/>
            <person name="Mckibben M.T.W."/>
            <person name="Barker M.S."/>
            <person name="Rieseberg L.H."/>
            <person name="Dlugosch K.M."/>
        </authorList>
    </citation>
    <scope>NUCLEOTIDE SEQUENCE</scope>
    <source>
        <strain evidence="8">CAN-66</strain>
        <tissue evidence="8">Leaf</tissue>
    </source>
</reference>
<evidence type="ECO:0000256" key="1">
    <source>
        <dbReference type="ARBA" id="ARBA00022603"/>
    </source>
</evidence>
<dbReference type="FunFam" id="3.40.50.150:FF:000294">
    <property type="entry name" value="O-methyltransferase family protein"/>
    <property type="match status" value="1"/>
</dbReference>
<evidence type="ECO:0000313" key="8">
    <source>
        <dbReference type="EMBL" id="KAJ9550381.1"/>
    </source>
</evidence>
<dbReference type="InterPro" id="IPR016461">
    <property type="entry name" value="COMT-like"/>
</dbReference>
<feature type="compositionally biased region" description="Pro residues" evidence="5">
    <location>
        <begin position="403"/>
        <end position="412"/>
    </location>
</feature>